<gene>
    <name evidence="1" type="ORF">NE237_016553</name>
</gene>
<dbReference type="Proteomes" id="UP001141806">
    <property type="component" value="Unassembled WGS sequence"/>
</dbReference>
<dbReference type="EMBL" id="JAMYWD010000007">
    <property type="protein sequence ID" value="KAJ4964704.1"/>
    <property type="molecule type" value="Genomic_DNA"/>
</dbReference>
<name>A0A9Q0HIR2_9MAGN</name>
<comment type="caution">
    <text evidence="1">The sequence shown here is derived from an EMBL/GenBank/DDBJ whole genome shotgun (WGS) entry which is preliminary data.</text>
</comment>
<protein>
    <submittedName>
        <fullName evidence="1">Uncharacterized protein</fullName>
    </submittedName>
</protein>
<organism evidence="1 2">
    <name type="scientific">Protea cynaroides</name>
    <dbReference type="NCBI Taxonomy" id="273540"/>
    <lineage>
        <taxon>Eukaryota</taxon>
        <taxon>Viridiplantae</taxon>
        <taxon>Streptophyta</taxon>
        <taxon>Embryophyta</taxon>
        <taxon>Tracheophyta</taxon>
        <taxon>Spermatophyta</taxon>
        <taxon>Magnoliopsida</taxon>
        <taxon>Proteales</taxon>
        <taxon>Proteaceae</taxon>
        <taxon>Protea</taxon>
    </lineage>
</organism>
<dbReference type="AlphaFoldDB" id="A0A9Q0HIR2"/>
<sequence length="120" mass="13166">MVAQEGQMELLENTLRDQQWIFLELSQLLISMEKKLDQLLSCSAASSLPPADILAVLNPLQLAFVLITQTLVPSSQTSLTSMVSASILNPTDIFEIITPPSDLFARIVGDPKIFQPLSIL</sequence>
<accession>A0A9Q0HIR2</accession>
<proteinExistence type="predicted"/>
<evidence type="ECO:0000313" key="2">
    <source>
        <dbReference type="Proteomes" id="UP001141806"/>
    </source>
</evidence>
<keyword evidence="2" id="KW-1185">Reference proteome</keyword>
<evidence type="ECO:0000313" key="1">
    <source>
        <dbReference type="EMBL" id="KAJ4964704.1"/>
    </source>
</evidence>
<reference evidence="1" key="1">
    <citation type="journal article" date="2023" name="Plant J.">
        <title>The genome of the king protea, Protea cynaroides.</title>
        <authorList>
            <person name="Chang J."/>
            <person name="Duong T.A."/>
            <person name="Schoeman C."/>
            <person name="Ma X."/>
            <person name="Roodt D."/>
            <person name="Barker N."/>
            <person name="Li Z."/>
            <person name="Van de Peer Y."/>
            <person name="Mizrachi E."/>
        </authorList>
    </citation>
    <scope>NUCLEOTIDE SEQUENCE</scope>
    <source>
        <tissue evidence="1">Young leaves</tissue>
    </source>
</reference>